<dbReference type="SUPFAM" id="SSF57845">
    <property type="entry name" value="B-box zinc-binding domain"/>
    <property type="match status" value="1"/>
</dbReference>
<evidence type="ECO:0000256" key="4">
    <source>
        <dbReference type="PROSITE-ProRule" id="PRU00024"/>
    </source>
</evidence>
<dbReference type="InterPro" id="IPR000315">
    <property type="entry name" value="Znf_B-box"/>
</dbReference>
<keyword evidence="1" id="KW-0479">Metal-binding</keyword>
<evidence type="ECO:0000256" key="6">
    <source>
        <dbReference type="SAM" id="MobiDB-lite"/>
    </source>
</evidence>
<dbReference type="PANTHER" id="PTHR24103">
    <property type="entry name" value="E3 UBIQUITIN-PROTEIN LIGASE TRIM"/>
    <property type="match status" value="1"/>
</dbReference>
<dbReference type="SUPFAM" id="SSF49899">
    <property type="entry name" value="Concanavalin A-like lectins/glucanases"/>
    <property type="match status" value="1"/>
</dbReference>
<evidence type="ECO:0000256" key="5">
    <source>
        <dbReference type="SAM" id="Coils"/>
    </source>
</evidence>
<dbReference type="InterPro" id="IPR027370">
    <property type="entry name" value="Znf-RING_euk"/>
</dbReference>
<dbReference type="PROSITE" id="PS50089">
    <property type="entry name" value="ZF_RING_2"/>
    <property type="match status" value="1"/>
</dbReference>
<keyword evidence="11" id="KW-1185">Reference proteome</keyword>
<keyword evidence="3" id="KW-0862">Zinc</keyword>
<evidence type="ECO:0000259" key="7">
    <source>
        <dbReference type="PROSITE" id="PS50089"/>
    </source>
</evidence>
<evidence type="ECO:0000256" key="2">
    <source>
        <dbReference type="ARBA" id="ARBA00022771"/>
    </source>
</evidence>
<sequence length="498" mass="56449">MADSFSLLEEDLSCSVCCEIFREPVILSCSHSFCRACLEESWSKGGMQDCPVCRRRSSRDQPPPNLALRHACETLLREREPKDTPGPAKEPTEEPAEESAKNATEGMVEEATGELSQSENTSHRGPQGVCSLHSQKLQLFCLEDECLVCVECVLEHADHSFCSVGKAAGQRREGLRPQLEALQEKMAAFSKAELTCDKMAAHIRVQTQRAERQIKEEFEKLHCFLREEEVERLAALKEEEEEKNKRMKERVDEISAIMSSLSDTIMAVEEKLAVNDDVSFLQSYKTTMERTQSVPEDPQLGSRALINLAKHLGNLSFQVWEKMQKAVKYTPVVLDPNTAHPSLYLSEDLTSLRCEDELQSLPDNPERFDIYRDILGSEGFTSGTHFWDVEVGESDDWRVGVASESVSRKPKIDKESGLWAVGACNGEPYNMKKNTQRIRVSWDKCEVSFFGLSPYIHKLKTIQHKCTERMYPHFYLHDAQTLQILPGNISLKVENHTV</sequence>
<evidence type="ECO:0000313" key="10">
    <source>
        <dbReference type="Ensembl" id="ENSSTUP00000036726.1"/>
    </source>
</evidence>
<dbReference type="Ensembl" id="ENSSTUT00000038377.1">
    <property type="protein sequence ID" value="ENSSTUP00000036726.1"/>
    <property type="gene ID" value="ENSSTUG00000015652.1"/>
</dbReference>
<gene>
    <name evidence="10" type="primary">LOC115172571</name>
</gene>
<dbReference type="RefSeq" id="XP_029585990.1">
    <property type="nucleotide sequence ID" value="XM_029730130.1"/>
</dbReference>
<keyword evidence="5" id="KW-0175">Coiled coil</keyword>
<dbReference type="OrthoDB" id="8818611at2759"/>
<dbReference type="Pfam" id="PF00643">
    <property type="entry name" value="zf-B_box"/>
    <property type="match status" value="1"/>
</dbReference>
<dbReference type="AlphaFoldDB" id="A0A673YPX1"/>
<dbReference type="InterPro" id="IPR050143">
    <property type="entry name" value="TRIM/RBCC"/>
</dbReference>
<reference evidence="10" key="2">
    <citation type="submission" date="2025-09" db="UniProtKB">
        <authorList>
            <consortium name="Ensembl"/>
        </authorList>
    </citation>
    <scope>IDENTIFICATION</scope>
</reference>
<dbReference type="InterPro" id="IPR006574">
    <property type="entry name" value="PRY"/>
</dbReference>
<dbReference type="Gene3D" id="3.30.40.10">
    <property type="entry name" value="Zinc/RING finger domain, C3HC4 (zinc finger)"/>
    <property type="match status" value="1"/>
</dbReference>
<dbReference type="InterPro" id="IPR043136">
    <property type="entry name" value="B30.2/SPRY_sf"/>
</dbReference>
<evidence type="ECO:0000256" key="3">
    <source>
        <dbReference type="ARBA" id="ARBA00022833"/>
    </source>
</evidence>
<dbReference type="InParanoid" id="A0A673YPX1"/>
<dbReference type="PROSITE" id="PS50119">
    <property type="entry name" value="ZF_BBOX"/>
    <property type="match status" value="1"/>
</dbReference>
<dbReference type="InterPro" id="IPR017907">
    <property type="entry name" value="Znf_RING_CS"/>
</dbReference>
<dbReference type="GO" id="GO:0008270">
    <property type="term" value="F:zinc ion binding"/>
    <property type="evidence" value="ECO:0007669"/>
    <property type="project" value="UniProtKB-KW"/>
</dbReference>
<dbReference type="InterPro" id="IPR003877">
    <property type="entry name" value="SPRY_dom"/>
</dbReference>
<evidence type="ECO:0000259" key="8">
    <source>
        <dbReference type="PROSITE" id="PS50119"/>
    </source>
</evidence>
<evidence type="ECO:0000313" key="11">
    <source>
        <dbReference type="Proteomes" id="UP000472277"/>
    </source>
</evidence>
<dbReference type="GeneID" id="115172571"/>
<dbReference type="SMART" id="SM00589">
    <property type="entry name" value="PRY"/>
    <property type="match status" value="1"/>
</dbReference>
<feature type="domain" description="B30.2/SPRY" evidence="9">
    <location>
        <begin position="312"/>
        <end position="498"/>
    </location>
</feature>
<evidence type="ECO:0000256" key="1">
    <source>
        <dbReference type="ARBA" id="ARBA00022723"/>
    </source>
</evidence>
<dbReference type="Gene3D" id="3.30.160.60">
    <property type="entry name" value="Classic Zinc Finger"/>
    <property type="match status" value="1"/>
</dbReference>
<feature type="domain" description="B box-type" evidence="8">
    <location>
        <begin position="125"/>
        <end position="164"/>
    </location>
</feature>
<dbReference type="Gene3D" id="2.60.120.920">
    <property type="match status" value="1"/>
</dbReference>
<dbReference type="InterPro" id="IPR003879">
    <property type="entry name" value="Butyrophylin_SPRY"/>
</dbReference>
<dbReference type="InterPro" id="IPR001841">
    <property type="entry name" value="Znf_RING"/>
</dbReference>
<dbReference type="PROSITE" id="PS00518">
    <property type="entry name" value="ZF_RING_1"/>
    <property type="match status" value="1"/>
</dbReference>
<dbReference type="GeneTree" id="ENSGT00970000193390"/>
<feature type="region of interest" description="Disordered" evidence="6">
    <location>
        <begin position="77"/>
        <end position="127"/>
    </location>
</feature>
<dbReference type="Proteomes" id="UP000472277">
    <property type="component" value="Chromosome 33"/>
</dbReference>
<dbReference type="InterPro" id="IPR013320">
    <property type="entry name" value="ConA-like_dom_sf"/>
</dbReference>
<dbReference type="SUPFAM" id="SSF57850">
    <property type="entry name" value="RING/U-box"/>
    <property type="match status" value="1"/>
</dbReference>
<dbReference type="PRINTS" id="PR01407">
    <property type="entry name" value="BUTYPHLNCDUF"/>
</dbReference>
<dbReference type="PROSITE" id="PS50188">
    <property type="entry name" value="B302_SPRY"/>
    <property type="match status" value="1"/>
</dbReference>
<organism evidence="10 11">
    <name type="scientific">Salmo trutta</name>
    <name type="common">Brown trout</name>
    <dbReference type="NCBI Taxonomy" id="8032"/>
    <lineage>
        <taxon>Eukaryota</taxon>
        <taxon>Metazoa</taxon>
        <taxon>Chordata</taxon>
        <taxon>Craniata</taxon>
        <taxon>Vertebrata</taxon>
        <taxon>Euteleostomi</taxon>
        <taxon>Actinopterygii</taxon>
        <taxon>Neopterygii</taxon>
        <taxon>Teleostei</taxon>
        <taxon>Protacanthopterygii</taxon>
        <taxon>Salmoniformes</taxon>
        <taxon>Salmonidae</taxon>
        <taxon>Salmoninae</taxon>
        <taxon>Salmo</taxon>
    </lineage>
</organism>
<feature type="domain" description="RING-type" evidence="7">
    <location>
        <begin position="14"/>
        <end position="54"/>
    </location>
</feature>
<dbReference type="OMA" id="HKCTERM"/>
<accession>A0A673YPX1</accession>
<evidence type="ECO:0000259" key="9">
    <source>
        <dbReference type="PROSITE" id="PS50188"/>
    </source>
</evidence>
<proteinExistence type="predicted"/>
<dbReference type="InterPro" id="IPR013083">
    <property type="entry name" value="Znf_RING/FYVE/PHD"/>
</dbReference>
<keyword evidence="2 4" id="KW-0863">Zinc-finger</keyword>
<reference evidence="10" key="1">
    <citation type="submission" date="2025-08" db="UniProtKB">
        <authorList>
            <consortium name="Ensembl"/>
        </authorList>
    </citation>
    <scope>IDENTIFICATION</scope>
</reference>
<dbReference type="Pfam" id="PF00622">
    <property type="entry name" value="SPRY"/>
    <property type="match status" value="1"/>
</dbReference>
<dbReference type="InterPro" id="IPR001870">
    <property type="entry name" value="B30.2/SPRY"/>
</dbReference>
<dbReference type="SMART" id="SM00184">
    <property type="entry name" value="RING"/>
    <property type="match status" value="1"/>
</dbReference>
<protein>
    <submittedName>
        <fullName evidence="10">Nuclear factor 7, brain-like</fullName>
    </submittedName>
</protein>
<dbReference type="SMART" id="SM00336">
    <property type="entry name" value="BBOX"/>
    <property type="match status" value="1"/>
</dbReference>
<feature type="compositionally biased region" description="Polar residues" evidence="6">
    <location>
        <begin position="114"/>
        <end position="124"/>
    </location>
</feature>
<name>A0A673YPX1_SALTR</name>
<dbReference type="KEGG" id="stru:115172571"/>
<dbReference type="Pfam" id="PF13445">
    <property type="entry name" value="zf-RING_UBOX"/>
    <property type="match status" value="1"/>
</dbReference>
<dbReference type="Pfam" id="PF13765">
    <property type="entry name" value="PRY"/>
    <property type="match status" value="1"/>
</dbReference>
<feature type="coiled-coil region" evidence="5">
    <location>
        <begin position="225"/>
        <end position="257"/>
    </location>
</feature>